<dbReference type="InterPro" id="IPR011990">
    <property type="entry name" value="TPR-like_helical_dom_sf"/>
</dbReference>
<dbReference type="InterPro" id="IPR016032">
    <property type="entry name" value="Sig_transdc_resp-reg_C-effctor"/>
</dbReference>
<dbReference type="Proteomes" id="UP001429984">
    <property type="component" value="Unassembled WGS sequence"/>
</dbReference>
<keyword evidence="3" id="KW-0812">Transmembrane</keyword>
<dbReference type="Pfam" id="PF00486">
    <property type="entry name" value="Trans_reg_C"/>
    <property type="match status" value="1"/>
</dbReference>
<feature type="domain" description="OmpR/PhoB-type" evidence="4">
    <location>
        <begin position="6"/>
        <end position="104"/>
    </location>
</feature>
<evidence type="ECO:0000313" key="6">
    <source>
        <dbReference type="Proteomes" id="UP001429984"/>
    </source>
</evidence>
<proteinExistence type="predicted"/>
<protein>
    <submittedName>
        <fullName evidence="5">Winged helix-turn-helix domain-containing protein</fullName>
    </submittedName>
</protein>
<feature type="DNA-binding region" description="OmpR/PhoB-type" evidence="2">
    <location>
        <begin position="6"/>
        <end position="104"/>
    </location>
</feature>
<keyword evidence="1 2" id="KW-0238">DNA-binding</keyword>
<name>A0ABS0B6F0_9GAMM</name>
<dbReference type="Gene3D" id="1.10.10.10">
    <property type="entry name" value="Winged helix-like DNA-binding domain superfamily/Winged helix DNA-binding domain"/>
    <property type="match status" value="1"/>
</dbReference>
<evidence type="ECO:0000256" key="2">
    <source>
        <dbReference type="PROSITE-ProRule" id="PRU01091"/>
    </source>
</evidence>
<keyword evidence="3" id="KW-1133">Transmembrane helix</keyword>
<evidence type="ECO:0000256" key="1">
    <source>
        <dbReference type="ARBA" id="ARBA00023125"/>
    </source>
</evidence>
<dbReference type="Gene3D" id="1.25.40.10">
    <property type="entry name" value="Tetratricopeptide repeat domain"/>
    <property type="match status" value="1"/>
</dbReference>
<dbReference type="InterPro" id="IPR036388">
    <property type="entry name" value="WH-like_DNA-bd_sf"/>
</dbReference>
<evidence type="ECO:0000259" key="4">
    <source>
        <dbReference type="PROSITE" id="PS51755"/>
    </source>
</evidence>
<accession>A0ABS0B6F0</accession>
<dbReference type="SMART" id="SM00862">
    <property type="entry name" value="Trans_reg_C"/>
    <property type="match status" value="1"/>
</dbReference>
<evidence type="ECO:0000313" key="5">
    <source>
        <dbReference type="EMBL" id="MBF6023239.1"/>
    </source>
</evidence>
<keyword evidence="6" id="KW-1185">Reference proteome</keyword>
<dbReference type="SUPFAM" id="SSF48452">
    <property type="entry name" value="TPR-like"/>
    <property type="match status" value="1"/>
</dbReference>
<organism evidence="5 6">
    <name type="scientific">Lysobacter niastensis</name>
    <dbReference type="NCBI Taxonomy" id="380629"/>
    <lineage>
        <taxon>Bacteria</taxon>
        <taxon>Pseudomonadati</taxon>
        <taxon>Pseudomonadota</taxon>
        <taxon>Gammaproteobacteria</taxon>
        <taxon>Lysobacterales</taxon>
        <taxon>Lysobacteraceae</taxon>
        <taxon>Lysobacter</taxon>
    </lineage>
</organism>
<dbReference type="Gene3D" id="3.40.50.10070">
    <property type="entry name" value="TolB, N-terminal domain"/>
    <property type="match status" value="1"/>
</dbReference>
<comment type="caution">
    <text evidence="5">The sequence shown here is derived from an EMBL/GenBank/DDBJ whole genome shotgun (WGS) entry which is preliminary data.</text>
</comment>
<dbReference type="RefSeq" id="WP_194929832.1">
    <property type="nucleotide sequence ID" value="NZ_JADLZT010000002.1"/>
</dbReference>
<sequence length="655" mass="72733">MSQPNPTVLTFDDFVLDLSGRRLLRAGELQPLEPKAFAVLSLLAASPGQVFSREEILDAVWGHRHVTPGVLNRIMTLLRHALGEDAHTARYLHTVHGYGYRFDLPDPAASGIEAPASPQVRPEPEDPDDATVRLRTADRDGIFPRPARSWLLFGVLAIVLLGAFTAWRMLAPADSASAPVASGAVATPVLAVLPLRATGDDPRGQAFADGLSEELIGQLSRIDGLRVTSRTSSFQFRDTRLPLSDIAKRLHATHLLEGGVRQDGDRLRISLRLVEAGSDRTVWAQDFDRQLGDIFVLQRNIAYAIASALQLHLGKPVALPSREDPALYRRYLLARHPARDNLDPGSMREAESEIRDLLREHPDYARAWGGLASILWVRSLAAALGRDELRAEAEAAAARALELDPHQPDAHSVLARRACRLQEWAECMTLSRRAIELAPSDPMFRGWHAASLATMGYVDQALREADEALAVAPFDSNTHFLRGRLLDTLGRHDEAEKHLLMSDPERAQTALYFNAIWRKDYDVAERVAASLPNEMPWRGSELAAVAALKGRRPWDDVTAAIATSESHPLYGQVPYDFTRLLLPVRDYRRDIEALDGVQRSGYASYQLVFWQPESRALRQDPAFQDYLSRSGLLAYWREHGFPTQCVASGARVNCD</sequence>
<reference evidence="5 6" key="1">
    <citation type="submission" date="2020-11" db="EMBL/GenBank/DDBJ databases">
        <title>Draft Genome Sequence and Secondary Metabolite Biosynthetic Potential of the Lysobacter niastensis Type strain DSM 18481.</title>
        <authorList>
            <person name="Turrini P."/>
            <person name="Artuso I."/>
            <person name="Tescari M."/>
            <person name="Lugli G.A."/>
            <person name="Frangipani E."/>
            <person name="Ventura M."/>
            <person name="Visca P."/>
        </authorList>
    </citation>
    <scope>NUCLEOTIDE SEQUENCE [LARGE SCALE GENOMIC DNA]</scope>
    <source>
        <strain evidence="5 6">DSM 18481</strain>
    </source>
</reference>
<dbReference type="CDD" id="cd00383">
    <property type="entry name" value="trans_reg_C"/>
    <property type="match status" value="1"/>
</dbReference>
<feature type="transmembrane region" description="Helical" evidence="3">
    <location>
        <begin position="149"/>
        <end position="170"/>
    </location>
</feature>
<dbReference type="SUPFAM" id="SSF46894">
    <property type="entry name" value="C-terminal effector domain of the bipartite response regulators"/>
    <property type="match status" value="1"/>
</dbReference>
<dbReference type="PROSITE" id="PS51755">
    <property type="entry name" value="OMPR_PHOB"/>
    <property type="match status" value="1"/>
</dbReference>
<evidence type="ECO:0000256" key="3">
    <source>
        <dbReference type="SAM" id="Phobius"/>
    </source>
</evidence>
<keyword evidence="3" id="KW-0472">Membrane</keyword>
<gene>
    <name evidence="5" type="ORF">IU514_04260</name>
</gene>
<dbReference type="InterPro" id="IPR001867">
    <property type="entry name" value="OmpR/PhoB-type_DNA-bd"/>
</dbReference>
<dbReference type="EMBL" id="JADLZT010000002">
    <property type="protein sequence ID" value="MBF6023239.1"/>
    <property type="molecule type" value="Genomic_DNA"/>
</dbReference>